<comment type="caution">
    <text evidence="2">The sequence shown here is derived from an EMBL/GenBank/DDBJ whole genome shotgun (WGS) entry which is preliminary data.</text>
</comment>
<name>A0ABS3WRZ1_9ACTN</name>
<evidence type="ECO:0000313" key="2">
    <source>
        <dbReference type="EMBL" id="MBO8185888.1"/>
    </source>
</evidence>
<dbReference type="RefSeq" id="WP_209264690.1">
    <property type="nucleotide sequence ID" value="NZ_JAFFZN010000007.1"/>
</dbReference>
<proteinExistence type="predicted"/>
<sequence length="86" mass="9764">MTFGSAPARGDYVADESTRQEKPPEPAWVGRVQQALADGRVQLISHTGYEWPANPDQVRPATQQERDAYNAARRVFLRPWQRRADA</sequence>
<organism evidence="2 3">
    <name type="scientific">Streptomyces spirodelae</name>
    <dbReference type="NCBI Taxonomy" id="2812904"/>
    <lineage>
        <taxon>Bacteria</taxon>
        <taxon>Bacillati</taxon>
        <taxon>Actinomycetota</taxon>
        <taxon>Actinomycetes</taxon>
        <taxon>Kitasatosporales</taxon>
        <taxon>Streptomycetaceae</taxon>
        <taxon>Streptomyces</taxon>
    </lineage>
</organism>
<gene>
    <name evidence="2" type="ORF">JW592_10485</name>
</gene>
<reference evidence="2 3" key="1">
    <citation type="submission" date="2021-02" db="EMBL/GenBank/DDBJ databases">
        <title>Streptomyces spirodelae sp. nov., isolated from duckweed.</title>
        <authorList>
            <person name="Saimee Y."/>
            <person name="Duangmal K."/>
        </authorList>
    </citation>
    <scope>NUCLEOTIDE SEQUENCE [LARGE SCALE GENOMIC DNA]</scope>
    <source>
        <strain evidence="2 3">DW4-2</strain>
    </source>
</reference>
<accession>A0ABS3WRZ1</accession>
<evidence type="ECO:0000256" key="1">
    <source>
        <dbReference type="SAM" id="MobiDB-lite"/>
    </source>
</evidence>
<dbReference type="EMBL" id="JAFFZN010000007">
    <property type="protein sequence ID" value="MBO8185888.1"/>
    <property type="molecule type" value="Genomic_DNA"/>
</dbReference>
<feature type="region of interest" description="Disordered" evidence="1">
    <location>
        <begin position="1"/>
        <end position="27"/>
    </location>
</feature>
<keyword evidence="3" id="KW-1185">Reference proteome</keyword>
<evidence type="ECO:0000313" key="3">
    <source>
        <dbReference type="Proteomes" id="UP001518976"/>
    </source>
</evidence>
<protein>
    <submittedName>
        <fullName evidence="2">Uncharacterized protein</fullName>
    </submittedName>
</protein>
<dbReference type="Proteomes" id="UP001518976">
    <property type="component" value="Unassembled WGS sequence"/>
</dbReference>